<dbReference type="GO" id="GO:0031461">
    <property type="term" value="C:cullin-RING ubiquitin ligase complex"/>
    <property type="evidence" value="ECO:0007669"/>
    <property type="project" value="InterPro"/>
</dbReference>
<evidence type="ECO:0000256" key="3">
    <source>
        <dbReference type="ARBA" id="ARBA00022843"/>
    </source>
</evidence>
<dbReference type="SUPFAM" id="SSF46785">
    <property type="entry name" value="Winged helix' DNA-binding domain"/>
    <property type="match status" value="1"/>
</dbReference>
<dbReference type="Pfam" id="PF10557">
    <property type="entry name" value="Cullin_Nedd8"/>
    <property type="match status" value="1"/>
</dbReference>
<sequence length="540" mass="63447">MASNSASDENLIRILETVDRIFCSKISSKQLYLELHALIYNYCAGPSPHFELNLRRTASDREKYLINAGGSSQTQHINGGELYYRMENYLVNYAKNLYELLMLIWQEIVLKPISNRLTNICFDIIKTERNNHLVTNIQLIEDVAQSYMSFNFHENMILWVNNERTAISPFNIYTELFEKSILQMSEEFHRIEAAKIKNLPESEFEENLRNIMIVFNYIDDKDAFELLYRKLLLKRIINQLTNSDDYEELIVSKLKKVCGHEYTVKLQRIFEDINVSKILAIEYESYCNTHHVTDKIDCSVLVISSNSCSLAAPSNFVLPIELQSRLDSFTKFYNDRHDGRKLTLLHRYSKGELQTLFTSQKYILQVSTYQMVLLLLFNHELNWTVERIQDKTQIELELLLETLLSLLKNKLLICTDIHEDELVASNIKTNYSIRLATGFKSKKLRINLNVPLKSVERKDIDSFHRTIEEDRKMIIQATIVRIMKARQTLKHTLLMQEVIQQLSSRFKPQIPLIKKCIDILIEKEYLERQSDQNDILRYLA</sequence>
<dbReference type="SUPFAM" id="SSF75632">
    <property type="entry name" value="Cullin homology domain"/>
    <property type="match status" value="1"/>
</dbReference>
<dbReference type="InterPro" id="IPR016159">
    <property type="entry name" value="Cullin_repeat-like_dom_sf"/>
</dbReference>
<evidence type="ECO:0000256" key="5">
    <source>
        <dbReference type="RuleBase" id="RU003829"/>
    </source>
</evidence>
<dbReference type="GO" id="GO:0031625">
    <property type="term" value="F:ubiquitin protein ligase binding"/>
    <property type="evidence" value="ECO:0007669"/>
    <property type="project" value="InterPro"/>
</dbReference>
<gene>
    <name evidence="7" type="ORF">VCS650_LOCUS7463</name>
</gene>
<comment type="similarity">
    <text evidence="1 4 5">Belongs to the cullin family.</text>
</comment>
<dbReference type="InterPro" id="IPR016157">
    <property type="entry name" value="Cullin_CS"/>
</dbReference>
<proteinExistence type="inferred from homology"/>
<dbReference type="InterPro" id="IPR036390">
    <property type="entry name" value="WH_DNA-bd_sf"/>
</dbReference>
<comment type="caution">
    <text evidence="7">The sequence shown here is derived from an EMBL/GenBank/DDBJ whole genome shotgun (WGS) entry which is preliminary data.</text>
</comment>
<evidence type="ECO:0000256" key="1">
    <source>
        <dbReference type="ARBA" id="ARBA00006019"/>
    </source>
</evidence>
<dbReference type="SMART" id="SM00182">
    <property type="entry name" value="CULLIN"/>
    <property type="match status" value="1"/>
</dbReference>
<keyword evidence="2" id="KW-1017">Isopeptide bond</keyword>
<accession>A0A813X7X8</accession>
<dbReference type="InterPro" id="IPR001373">
    <property type="entry name" value="Cullin_N"/>
</dbReference>
<dbReference type="InterPro" id="IPR016158">
    <property type="entry name" value="Cullin_homology"/>
</dbReference>
<organism evidence="7 8">
    <name type="scientific">Adineta steineri</name>
    <dbReference type="NCBI Taxonomy" id="433720"/>
    <lineage>
        <taxon>Eukaryota</taxon>
        <taxon>Metazoa</taxon>
        <taxon>Spiralia</taxon>
        <taxon>Gnathifera</taxon>
        <taxon>Rotifera</taxon>
        <taxon>Eurotatoria</taxon>
        <taxon>Bdelloidea</taxon>
        <taxon>Adinetida</taxon>
        <taxon>Adinetidae</taxon>
        <taxon>Adineta</taxon>
    </lineage>
</organism>
<dbReference type="InterPro" id="IPR036317">
    <property type="entry name" value="Cullin_homology_sf"/>
</dbReference>
<dbReference type="Proteomes" id="UP000663891">
    <property type="component" value="Unassembled WGS sequence"/>
</dbReference>
<feature type="domain" description="Cullin family profile" evidence="6">
    <location>
        <begin position="179"/>
        <end position="407"/>
    </location>
</feature>
<dbReference type="SMART" id="SM00884">
    <property type="entry name" value="Cullin_Nedd8"/>
    <property type="match status" value="1"/>
</dbReference>
<evidence type="ECO:0000313" key="7">
    <source>
        <dbReference type="EMBL" id="CAF0866164.1"/>
    </source>
</evidence>
<dbReference type="InterPro" id="IPR019559">
    <property type="entry name" value="Cullin_neddylation_domain"/>
</dbReference>
<dbReference type="PROSITE" id="PS50069">
    <property type="entry name" value="CULLIN_2"/>
    <property type="match status" value="1"/>
</dbReference>
<protein>
    <recommendedName>
        <fullName evidence="6">Cullin family profile domain-containing protein</fullName>
    </recommendedName>
</protein>
<dbReference type="PROSITE" id="PS01256">
    <property type="entry name" value="CULLIN_1"/>
    <property type="match status" value="1"/>
</dbReference>
<dbReference type="PANTHER" id="PTHR11932">
    <property type="entry name" value="CULLIN"/>
    <property type="match status" value="1"/>
</dbReference>
<dbReference type="Gene3D" id="1.10.10.10">
    <property type="entry name" value="Winged helix-like DNA-binding domain superfamily/Winged helix DNA-binding domain"/>
    <property type="match status" value="1"/>
</dbReference>
<dbReference type="InterPro" id="IPR036388">
    <property type="entry name" value="WH-like_DNA-bd_sf"/>
</dbReference>
<evidence type="ECO:0000313" key="8">
    <source>
        <dbReference type="Proteomes" id="UP000663891"/>
    </source>
</evidence>
<dbReference type="FunFam" id="1.10.10.10:FF:000014">
    <property type="entry name" value="Cullin 1"/>
    <property type="match status" value="1"/>
</dbReference>
<dbReference type="GO" id="GO:0006511">
    <property type="term" value="P:ubiquitin-dependent protein catabolic process"/>
    <property type="evidence" value="ECO:0007669"/>
    <property type="project" value="InterPro"/>
</dbReference>
<dbReference type="Gene3D" id="3.30.230.130">
    <property type="entry name" value="Cullin, Chain C, Domain 2"/>
    <property type="match status" value="1"/>
</dbReference>
<dbReference type="SUPFAM" id="SSF74788">
    <property type="entry name" value="Cullin repeat-like"/>
    <property type="match status" value="1"/>
</dbReference>
<dbReference type="Gene3D" id="1.20.1310.10">
    <property type="entry name" value="Cullin Repeats"/>
    <property type="match status" value="2"/>
</dbReference>
<dbReference type="AlphaFoldDB" id="A0A813X7X8"/>
<evidence type="ECO:0000256" key="4">
    <source>
        <dbReference type="PROSITE-ProRule" id="PRU00330"/>
    </source>
</evidence>
<dbReference type="InterPro" id="IPR045093">
    <property type="entry name" value="Cullin"/>
</dbReference>
<dbReference type="Pfam" id="PF26557">
    <property type="entry name" value="Cullin_AB"/>
    <property type="match status" value="1"/>
</dbReference>
<evidence type="ECO:0000259" key="6">
    <source>
        <dbReference type="PROSITE" id="PS50069"/>
    </source>
</evidence>
<dbReference type="OrthoDB" id="27073at2759"/>
<evidence type="ECO:0000256" key="2">
    <source>
        <dbReference type="ARBA" id="ARBA00022499"/>
    </source>
</evidence>
<keyword evidence="3" id="KW-0832">Ubl conjugation</keyword>
<dbReference type="InterPro" id="IPR059120">
    <property type="entry name" value="Cullin-like_AB"/>
</dbReference>
<name>A0A813X7X8_9BILA</name>
<reference evidence="7" key="1">
    <citation type="submission" date="2021-02" db="EMBL/GenBank/DDBJ databases">
        <authorList>
            <person name="Nowell W R."/>
        </authorList>
    </citation>
    <scope>NUCLEOTIDE SEQUENCE</scope>
</reference>
<dbReference type="Pfam" id="PF00888">
    <property type="entry name" value="Cullin"/>
    <property type="match status" value="2"/>
</dbReference>
<dbReference type="EMBL" id="CAJNON010000048">
    <property type="protein sequence ID" value="CAF0866164.1"/>
    <property type="molecule type" value="Genomic_DNA"/>
</dbReference>